<dbReference type="InterPro" id="IPR001841">
    <property type="entry name" value="Znf_RING"/>
</dbReference>
<organism evidence="15">
    <name type="scientific">Daphnia sinensis</name>
    <dbReference type="NCBI Taxonomy" id="1820382"/>
    <lineage>
        <taxon>Eukaryota</taxon>
        <taxon>Metazoa</taxon>
        <taxon>Ecdysozoa</taxon>
        <taxon>Arthropoda</taxon>
        <taxon>Crustacea</taxon>
        <taxon>Branchiopoda</taxon>
        <taxon>Diplostraca</taxon>
        <taxon>Cladocera</taxon>
        <taxon>Anomopoda</taxon>
        <taxon>Daphniidae</taxon>
        <taxon>Daphnia</taxon>
        <taxon>Daphnia similis group</taxon>
    </lineage>
</organism>
<evidence type="ECO:0000256" key="7">
    <source>
        <dbReference type="ARBA" id="ARBA00022679"/>
    </source>
</evidence>
<feature type="region of interest" description="Disordered" evidence="13">
    <location>
        <begin position="617"/>
        <end position="636"/>
    </location>
</feature>
<feature type="region of interest" description="Disordered" evidence="13">
    <location>
        <begin position="342"/>
        <end position="417"/>
    </location>
</feature>
<dbReference type="InterPro" id="IPR044288">
    <property type="entry name" value="ZNF598/HEL2"/>
</dbReference>
<evidence type="ECO:0000256" key="6">
    <source>
        <dbReference type="ARBA" id="ARBA00022553"/>
    </source>
</evidence>
<reference evidence="15" key="1">
    <citation type="submission" date="2018-08" db="EMBL/GenBank/DDBJ databases">
        <authorList>
            <person name="Cornetti L."/>
        </authorList>
    </citation>
    <scope>NUCLEOTIDE SEQUENCE</scope>
    <source>
        <strain evidence="15">RU-NOV1-01</strain>
    </source>
</reference>
<dbReference type="SMART" id="SM00355">
    <property type="entry name" value="ZnF_C2H2"/>
    <property type="match status" value="5"/>
</dbReference>
<evidence type="ECO:0000256" key="5">
    <source>
        <dbReference type="ARBA" id="ARBA00022490"/>
    </source>
</evidence>
<dbReference type="PANTHER" id="PTHR22938:SF0">
    <property type="entry name" value="E3 UBIQUITIN-PROTEIN LIGASE ZNF598"/>
    <property type="match status" value="1"/>
</dbReference>
<comment type="catalytic activity">
    <reaction evidence="1">
        <text>S-ubiquitinyl-[E2 ubiquitin-conjugating enzyme]-L-cysteine + [acceptor protein]-L-lysine = [E2 ubiquitin-conjugating enzyme]-L-cysteine + N(6)-ubiquitinyl-[acceptor protein]-L-lysine.</text>
        <dbReference type="EC" id="2.3.2.27"/>
    </reaction>
</comment>
<dbReference type="Pfam" id="PF23230">
    <property type="entry name" value="zf-C2H2_13"/>
    <property type="match status" value="1"/>
</dbReference>
<evidence type="ECO:0000256" key="2">
    <source>
        <dbReference type="ARBA" id="ARBA00004496"/>
    </source>
</evidence>
<sequence length="926" mass="104041">MGKEIGTMEAQEYILRMEKQKIEADLIVKEDIINLQTAELLKLRYGFAQQANEVKESEEKFKKVLDSLNQKTSDNSENTCCPVCFKDVEIFSIGICDHPICHECSTRMRVLCKEDACPICRQELTKVAFVKEAKPFQLLMLNLYPVDKVTRIHFENLLLRETFEKLLVHVCYTCPTKPTFPNFQMLKDHLRKEHELFFCDLCVENLKIFSQERRAYTRQELALHRRKGDPDNTSHRGHPLCNFCDQRYVDADELFRHLRRDHYFCHFCDADGLNQYYCNYEDLRKHFRDAHFLCEEGECKEEKFTCVFRTEIDIRAHKAQTHSQSLGKAAIKQARTLELEFTLAPRSGESKGRTRRPVQSRASDKQDSENSRVADQQANRVTGAFSPASADIGNPEEFPSLSTGSSSVMNTRNNGSDSLAQKLARGNRFNVKNIVGTQAHDEFPSLVAEGLPSNRQMPLLDDKKTKEKASGIKHTVRLHGQESASNDPVTNGKVTARVSRVSTSANIHVQSSRGLSLENFPSLTVTAPQSSEEPALKPGWIKKSLPKSNNVTSVSSVSKGRNLPPSPEEYPELVPCSSNDASDSSVWTTLKEKGPSSNGISAGVAAKVESSSELSKVKCKKKKNPSKGSQGNEIVQPRPFSCETKKKASEVRLDDIQHLPDEIPKTSRGRKIKLEMTDNIGTFDGINCIGSKVNIIKPQSNSIALENNGARPKMKTNPINLRSSEFPALGMSSVPVTSIFDRNPHDFAQLTRGKKEATAKPTLTNSNAQYFPPSPNVNHAFLQPPDFSARNQQLIATVMDLLCNHRMKIEKFRTISTEFRSGQLDSKEYYMNCLEVMGEDCFLALFPELVCLLPDIVKQQELIKVHRSDTKFKGGVGKTEPYVICATCGQVLSPSDLKHHLANHTLETHFPSLGASPEPDMAWNKR</sequence>
<dbReference type="InterPro" id="IPR041888">
    <property type="entry name" value="RING-HC_ZNF598/HEL2"/>
</dbReference>
<accession>A0A4Y7N5Y5</accession>
<dbReference type="InterPro" id="IPR059042">
    <property type="entry name" value="Znf_C2H2_ZNF598"/>
</dbReference>
<dbReference type="Pfam" id="PF25447">
    <property type="entry name" value="RING_ZNF598"/>
    <property type="match status" value="1"/>
</dbReference>
<dbReference type="CDD" id="cd16615">
    <property type="entry name" value="RING-HC_ZNF598"/>
    <property type="match status" value="1"/>
</dbReference>
<dbReference type="GO" id="GO:0016567">
    <property type="term" value="P:protein ubiquitination"/>
    <property type="evidence" value="ECO:0007669"/>
    <property type="project" value="TreeGrafter"/>
</dbReference>
<evidence type="ECO:0000256" key="10">
    <source>
        <dbReference type="ARBA" id="ARBA00022833"/>
    </source>
</evidence>
<keyword evidence="9 12" id="KW-0863">Zinc-finger</keyword>
<evidence type="ECO:0000256" key="4">
    <source>
        <dbReference type="ARBA" id="ARBA00012483"/>
    </source>
</evidence>
<dbReference type="EMBL" id="LR018861">
    <property type="protein sequence ID" value="SVE88480.1"/>
    <property type="molecule type" value="mRNA"/>
</dbReference>
<comment type="similarity">
    <text evidence="11">Belongs to the ZNF598/HEL2 family.</text>
</comment>
<protein>
    <recommendedName>
        <fullName evidence="4">RING-type E3 ubiquitin transferase</fullName>
        <ecNumber evidence="4">2.3.2.27</ecNumber>
    </recommendedName>
</protein>
<dbReference type="InterPro" id="IPR057634">
    <property type="entry name" value="PAH_ZNF598/HEL2"/>
</dbReference>
<dbReference type="InterPro" id="IPR056437">
    <property type="entry name" value="Znf-C2H2_ZNF598/HEL2"/>
</dbReference>
<keyword evidence="6" id="KW-0597">Phosphoprotein</keyword>
<feature type="domain" description="RING-type" evidence="14">
    <location>
        <begin position="81"/>
        <end position="121"/>
    </location>
</feature>
<evidence type="ECO:0000256" key="9">
    <source>
        <dbReference type="ARBA" id="ARBA00022771"/>
    </source>
</evidence>
<evidence type="ECO:0000313" key="15">
    <source>
        <dbReference type="EMBL" id="SVE88480.1"/>
    </source>
</evidence>
<dbReference type="PROSITE" id="PS50089">
    <property type="entry name" value="ZF_RING_2"/>
    <property type="match status" value="1"/>
</dbReference>
<evidence type="ECO:0000256" key="13">
    <source>
        <dbReference type="SAM" id="MobiDB-lite"/>
    </source>
</evidence>
<dbReference type="Pfam" id="PF23202">
    <property type="entry name" value="PAH_ZNF598"/>
    <property type="match status" value="1"/>
</dbReference>
<evidence type="ECO:0000259" key="14">
    <source>
        <dbReference type="PROSITE" id="PS50089"/>
    </source>
</evidence>
<evidence type="ECO:0000256" key="11">
    <source>
        <dbReference type="ARBA" id="ARBA00035113"/>
    </source>
</evidence>
<evidence type="ECO:0000256" key="8">
    <source>
        <dbReference type="ARBA" id="ARBA00022723"/>
    </source>
</evidence>
<feature type="compositionally biased region" description="Basic and acidic residues" evidence="13">
    <location>
        <begin position="362"/>
        <end position="372"/>
    </location>
</feature>
<dbReference type="GO" id="GO:0008270">
    <property type="term" value="F:zinc ion binding"/>
    <property type="evidence" value="ECO:0007669"/>
    <property type="project" value="UniProtKB-KW"/>
</dbReference>
<dbReference type="InterPro" id="IPR013087">
    <property type="entry name" value="Znf_C2H2_type"/>
</dbReference>
<dbReference type="InterPro" id="IPR013083">
    <property type="entry name" value="Znf_RING/FYVE/PHD"/>
</dbReference>
<dbReference type="GO" id="GO:0005737">
    <property type="term" value="C:cytoplasm"/>
    <property type="evidence" value="ECO:0007669"/>
    <property type="project" value="UniProtKB-SubCell"/>
</dbReference>
<dbReference type="PROSITE" id="PS00028">
    <property type="entry name" value="ZINC_FINGER_C2H2_1"/>
    <property type="match status" value="1"/>
</dbReference>
<dbReference type="Gene3D" id="3.30.40.10">
    <property type="entry name" value="Zinc/RING finger domain, C3HC4 (zinc finger)"/>
    <property type="match status" value="1"/>
</dbReference>
<feature type="compositionally biased region" description="Low complexity" evidence="13">
    <location>
        <begin position="548"/>
        <end position="558"/>
    </location>
</feature>
<dbReference type="PANTHER" id="PTHR22938">
    <property type="entry name" value="ZINC FINGER PROTEIN 598"/>
    <property type="match status" value="1"/>
</dbReference>
<dbReference type="AlphaFoldDB" id="A0A4Y7N5Y5"/>
<keyword evidence="10" id="KW-0862">Zinc</keyword>
<proteinExistence type="evidence at transcript level"/>
<evidence type="ECO:0000256" key="1">
    <source>
        <dbReference type="ARBA" id="ARBA00000900"/>
    </source>
</evidence>
<dbReference type="GO" id="GO:0072344">
    <property type="term" value="P:rescue of stalled ribosome"/>
    <property type="evidence" value="ECO:0007669"/>
    <property type="project" value="InterPro"/>
</dbReference>
<evidence type="ECO:0000256" key="3">
    <source>
        <dbReference type="ARBA" id="ARBA00004906"/>
    </source>
</evidence>
<dbReference type="GO" id="GO:0043022">
    <property type="term" value="F:ribosome binding"/>
    <property type="evidence" value="ECO:0007669"/>
    <property type="project" value="TreeGrafter"/>
</dbReference>
<feature type="region of interest" description="Disordered" evidence="13">
    <location>
        <begin position="528"/>
        <end position="578"/>
    </location>
</feature>
<dbReference type="SUPFAM" id="SSF57850">
    <property type="entry name" value="RING/U-box"/>
    <property type="match status" value="1"/>
</dbReference>
<comment type="subcellular location">
    <subcellularLocation>
        <location evidence="2">Cytoplasm</location>
    </subcellularLocation>
</comment>
<name>A0A4Y7N5Y5_9CRUS</name>
<dbReference type="Pfam" id="PF23208">
    <property type="entry name" value="zf_C2H2_ZNF598"/>
    <property type="match status" value="1"/>
</dbReference>
<gene>
    <name evidence="15" type="primary">EOG090X01BP</name>
</gene>
<dbReference type="GO" id="GO:0061630">
    <property type="term" value="F:ubiquitin protein ligase activity"/>
    <property type="evidence" value="ECO:0007669"/>
    <property type="project" value="UniProtKB-EC"/>
</dbReference>
<comment type="pathway">
    <text evidence="3">Protein modification; protein ubiquitination.</text>
</comment>
<dbReference type="EC" id="2.3.2.27" evidence="4"/>
<evidence type="ECO:0000256" key="12">
    <source>
        <dbReference type="PROSITE-ProRule" id="PRU00175"/>
    </source>
</evidence>
<feature type="compositionally biased region" description="Polar residues" evidence="13">
    <location>
        <begin position="400"/>
        <end position="417"/>
    </location>
</feature>
<keyword evidence="7" id="KW-0808">Transferase</keyword>
<keyword evidence="5" id="KW-0963">Cytoplasm</keyword>
<keyword evidence="8" id="KW-0479">Metal-binding</keyword>